<dbReference type="Proteomes" id="UP001597205">
    <property type="component" value="Unassembled WGS sequence"/>
</dbReference>
<keyword evidence="2" id="KW-1185">Reference proteome</keyword>
<dbReference type="EMBL" id="JBHTKY010000006">
    <property type="protein sequence ID" value="MFD1165173.1"/>
    <property type="molecule type" value="Genomic_DNA"/>
</dbReference>
<organism evidence="1 2">
    <name type="scientific">Sphingobacterium daejeonense</name>
    <dbReference type="NCBI Taxonomy" id="371142"/>
    <lineage>
        <taxon>Bacteria</taxon>
        <taxon>Pseudomonadati</taxon>
        <taxon>Bacteroidota</taxon>
        <taxon>Sphingobacteriia</taxon>
        <taxon>Sphingobacteriales</taxon>
        <taxon>Sphingobacteriaceae</taxon>
        <taxon>Sphingobacterium</taxon>
    </lineage>
</organism>
<evidence type="ECO:0000313" key="1">
    <source>
        <dbReference type="EMBL" id="MFD1165173.1"/>
    </source>
</evidence>
<proteinExistence type="predicted"/>
<protein>
    <submittedName>
        <fullName evidence="1">DUF1062 domain-containing protein</fullName>
    </submittedName>
</protein>
<reference evidence="2" key="1">
    <citation type="journal article" date="2019" name="Int. J. Syst. Evol. Microbiol.">
        <title>The Global Catalogue of Microorganisms (GCM) 10K type strain sequencing project: providing services to taxonomists for standard genome sequencing and annotation.</title>
        <authorList>
            <consortium name="The Broad Institute Genomics Platform"/>
            <consortium name="The Broad Institute Genome Sequencing Center for Infectious Disease"/>
            <person name="Wu L."/>
            <person name="Ma J."/>
        </authorList>
    </citation>
    <scope>NUCLEOTIDE SEQUENCE [LARGE SCALE GENOMIC DNA]</scope>
    <source>
        <strain evidence="2">CCUG 52468</strain>
    </source>
</reference>
<name>A0ABW3RJ08_9SPHI</name>
<dbReference type="RefSeq" id="WP_380895115.1">
    <property type="nucleotide sequence ID" value="NZ_JBHTKY010000006.1"/>
</dbReference>
<accession>A0ABW3RJ08</accession>
<dbReference type="Pfam" id="PF06353">
    <property type="entry name" value="DUF1062"/>
    <property type="match status" value="1"/>
</dbReference>
<gene>
    <name evidence="1" type="ORF">ACFQ2C_06085</name>
</gene>
<comment type="caution">
    <text evidence="1">The sequence shown here is derived from an EMBL/GenBank/DDBJ whole genome shotgun (WGS) entry which is preliminary data.</text>
</comment>
<sequence length="198" mass="23286">MVQEFKLEVIVKNTPLLKKKCSRCDSYRFYCSERFRVNAQKKNIDIWLIYKCTNCDSTYNATILTRKNPEVINKELNDKFLNNDIETAWMYAFSPELANKNSFEFDFASVEYSLKYHGDSLANLINYQHRQVIFEIVYPYNFNLKISTIIKKLLGISSNQVVQLIDKEVILVDSKFLQKKDKVRNGLLVKIDLDRVLS</sequence>
<evidence type="ECO:0000313" key="2">
    <source>
        <dbReference type="Proteomes" id="UP001597205"/>
    </source>
</evidence>
<dbReference type="InterPro" id="IPR009412">
    <property type="entry name" value="DUF1062"/>
</dbReference>